<feature type="region of interest" description="Disordered" evidence="1">
    <location>
        <begin position="1"/>
        <end position="24"/>
    </location>
</feature>
<evidence type="ECO:0000313" key="3">
    <source>
        <dbReference type="Proteomes" id="UP000322981"/>
    </source>
</evidence>
<reference evidence="2 3" key="1">
    <citation type="submission" date="2019-09" db="EMBL/GenBank/DDBJ databases">
        <title>Whole-genome sequence of the purple sulfur bacterium Thiohalocapsa marina DSM 19078.</title>
        <authorList>
            <person name="Kyndt J.A."/>
            <person name="Meyer T.E."/>
        </authorList>
    </citation>
    <scope>NUCLEOTIDE SEQUENCE [LARGE SCALE GENOMIC DNA]</scope>
    <source>
        <strain evidence="2 3">DSM 19078</strain>
    </source>
</reference>
<dbReference type="AlphaFoldDB" id="A0A5M8FKC6"/>
<accession>A0A5M8FKC6</accession>
<gene>
    <name evidence="2" type="ORF">F2Q65_08745</name>
</gene>
<organism evidence="2 3">
    <name type="scientific">Thiohalocapsa marina</name>
    <dbReference type="NCBI Taxonomy" id="424902"/>
    <lineage>
        <taxon>Bacteria</taxon>
        <taxon>Pseudomonadati</taxon>
        <taxon>Pseudomonadota</taxon>
        <taxon>Gammaproteobacteria</taxon>
        <taxon>Chromatiales</taxon>
        <taxon>Chromatiaceae</taxon>
        <taxon>Thiohalocapsa</taxon>
    </lineage>
</organism>
<keyword evidence="3" id="KW-1185">Reference proteome</keyword>
<dbReference type="Proteomes" id="UP000322981">
    <property type="component" value="Unassembled WGS sequence"/>
</dbReference>
<comment type="caution">
    <text evidence="2">The sequence shown here is derived from an EMBL/GenBank/DDBJ whole genome shotgun (WGS) entry which is preliminary data.</text>
</comment>
<dbReference type="EMBL" id="VWXX01000010">
    <property type="protein sequence ID" value="KAA6185358.1"/>
    <property type="molecule type" value="Genomic_DNA"/>
</dbReference>
<proteinExistence type="predicted"/>
<evidence type="ECO:0000256" key="1">
    <source>
        <dbReference type="SAM" id="MobiDB-lite"/>
    </source>
</evidence>
<sequence>MLVIQPADRPSPRSFTNSPPPKWHHHRHCGVLAPDSPLRTAAASLLGRALADAPMTLPSSGFSGGLNFLYTKLK</sequence>
<evidence type="ECO:0000313" key="2">
    <source>
        <dbReference type="EMBL" id="KAA6185358.1"/>
    </source>
</evidence>
<name>A0A5M8FKC6_9GAMM</name>
<protein>
    <submittedName>
        <fullName evidence="2">Uncharacterized protein</fullName>
    </submittedName>
</protein>